<reference evidence="7 8" key="1">
    <citation type="submission" date="2024-10" db="EMBL/GenBank/DDBJ databases">
        <title>Updated reference genomes for cyclostephanoid diatoms.</title>
        <authorList>
            <person name="Roberts W.R."/>
            <person name="Alverson A.J."/>
        </authorList>
    </citation>
    <scope>NUCLEOTIDE SEQUENCE [LARGE SCALE GENOMIC DNA]</scope>
    <source>
        <strain evidence="7 8">AJA228-03</strain>
    </source>
</reference>
<evidence type="ECO:0000259" key="6">
    <source>
        <dbReference type="PROSITE" id="PS50067"/>
    </source>
</evidence>
<evidence type="ECO:0000256" key="2">
    <source>
        <dbReference type="ARBA" id="ARBA00022840"/>
    </source>
</evidence>
<dbReference type="PRINTS" id="PR00380">
    <property type="entry name" value="KINESINHEAVY"/>
</dbReference>
<sequence>MPTSAAVPSPPPPPPVRVDQTRMRIEKMESDRIERRQRAREMRDVRAEEEGRKDPSLGDVDFVMLIRRWREEHAGMARSHDCDDVIVDDVAGGGTTSTSKSTITHARSSSGGEGKRICVCVRKRGMDQREVRMHEHDAVTIFHPTATVHSPRLRVDGYTKYCDHNTFVFDHSFDECSSTEELYGHVALPLVRYVLCRGGSDTMACSRRGSFVGGGVVPLGTVFAYGQTGSGKTYTMRGIQKMVAEDVFAMLAAEKDSDDDDDDDDDEIVGQRQRQPLPRSSEDTIVSIAMFEIYGTKIQDLLNNRNRLKVLEDGKGEVVVSGLGEYEVSNPSEFASLIERGHTHRTTHATEMNDASSRSHAVCQILLREKGNGRLMGKLCLVDLAGSERGNDTKCHDRQRRTESSDINTSLLALKECIRAIDTGSGYVPYRQSKLTLILKDCFVSKFARTAMIATLSPGSGSTDHTVNTLRYADRIKEKKVVVGGPSSLAMYNGDGGRLPSRSLTMKMKKESPAAARSPALPNVRDEYEYEYEYDELDEIMNDDDDDDANGHDHAPAKDASDRRLSHVDRTLRRLLEEEENLLNMHMKSIHENAELLTEEGSLLQVVQGEDYDMDAYALRLGEILDRKMTLIRELRERLGLFRNMLMIEEELPVP</sequence>
<evidence type="ECO:0000313" key="7">
    <source>
        <dbReference type="EMBL" id="KAL3817173.1"/>
    </source>
</evidence>
<comment type="caution">
    <text evidence="7">The sequence shown here is derived from an EMBL/GenBank/DDBJ whole genome shotgun (WGS) entry which is preliminary data.</text>
</comment>
<organism evidence="7 8">
    <name type="scientific">Cyclostephanos tholiformis</name>
    <dbReference type="NCBI Taxonomy" id="382380"/>
    <lineage>
        <taxon>Eukaryota</taxon>
        <taxon>Sar</taxon>
        <taxon>Stramenopiles</taxon>
        <taxon>Ochrophyta</taxon>
        <taxon>Bacillariophyta</taxon>
        <taxon>Coscinodiscophyceae</taxon>
        <taxon>Thalassiosirophycidae</taxon>
        <taxon>Stephanodiscales</taxon>
        <taxon>Stephanodiscaceae</taxon>
        <taxon>Cyclostephanos</taxon>
    </lineage>
</organism>
<dbReference type="SUPFAM" id="SSF52540">
    <property type="entry name" value="P-loop containing nucleoside triphosphate hydrolases"/>
    <property type="match status" value="1"/>
</dbReference>
<dbReference type="InterPro" id="IPR036961">
    <property type="entry name" value="Kinesin_motor_dom_sf"/>
</dbReference>
<proteinExistence type="inferred from homology"/>
<feature type="region of interest" description="Disordered" evidence="5">
    <location>
        <begin position="254"/>
        <end position="281"/>
    </location>
</feature>
<dbReference type="Pfam" id="PF00225">
    <property type="entry name" value="Kinesin"/>
    <property type="match status" value="1"/>
</dbReference>
<dbReference type="GO" id="GO:0003774">
    <property type="term" value="F:cytoskeletal motor activity"/>
    <property type="evidence" value="ECO:0007669"/>
    <property type="project" value="UniProtKB-UniRule"/>
</dbReference>
<dbReference type="InterPro" id="IPR027417">
    <property type="entry name" value="P-loop_NTPase"/>
</dbReference>
<dbReference type="InterPro" id="IPR001752">
    <property type="entry name" value="Kinesin_motor_dom"/>
</dbReference>
<dbReference type="PANTHER" id="PTHR47971">
    <property type="entry name" value="KINESIN-RELATED PROTEIN 6"/>
    <property type="match status" value="1"/>
</dbReference>
<evidence type="ECO:0000256" key="5">
    <source>
        <dbReference type="SAM" id="MobiDB-lite"/>
    </source>
</evidence>
<dbReference type="Gene3D" id="3.40.850.10">
    <property type="entry name" value="Kinesin motor domain"/>
    <property type="match status" value="1"/>
</dbReference>
<dbReference type="Proteomes" id="UP001530377">
    <property type="component" value="Unassembled WGS sequence"/>
</dbReference>
<protein>
    <recommendedName>
        <fullName evidence="4">Kinesin-like protein</fullName>
    </recommendedName>
</protein>
<dbReference type="InterPro" id="IPR019821">
    <property type="entry name" value="Kinesin_motor_CS"/>
</dbReference>
<feature type="domain" description="Kinesin motor" evidence="6">
    <location>
        <begin position="116"/>
        <end position="479"/>
    </location>
</feature>
<feature type="compositionally biased region" description="Acidic residues" evidence="5">
    <location>
        <begin position="256"/>
        <end position="268"/>
    </location>
</feature>
<feature type="compositionally biased region" description="Basic and acidic residues" evidence="5">
    <location>
        <begin position="549"/>
        <end position="564"/>
    </location>
</feature>
<dbReference type="PROSITE" id="PS50067">
    <property type="entry name" value="KINESIN_MOTOR_2"/>
    <property type="match status" value="1"/>
</dbReference>
<feature type="region of interest" description="Disordered" evidence="5">
    <location>
        <begin position="541"/>
        <end position="564"/>
    </location>
</feature>
<name>A0ABD3RY94_9STRA</name>
<dbReference type="GO" id="GO:0005524">
    <property type="term" value="F:ATP binding"/>
    <property type="evidence" value="ECO:0007669"/>
    <property type="project" value="UniProtKB-UniRule"/>
</dbReference>
<keyword evidence="4" id="KW-0493">Microtubule</keyword>
<dbReference type="EMBL" id="JALLPB020000116">
    <property type="protein sequence ID" value="KAL3817173.1"/>
    <property type="molecule type" value="Genomic_DNA"/>
</dbReference>
<feature type="compositionally biased region" description="Basic and acidic residues" evidence="5">
    <location>
        <begin position="19"/>
        <end position="54"/>
    </location>
</feature>
<evidence type="ECO:0000256" key="1">
    <source>
        <dbReference type="ARBA" id="ARBA00022741"/>
    </source>
</evidence>
<keyword evidence="8" id="KW-1185">Reference proteome</keyword>
<dbReference type="InterPro" id="IPR027640">
    <property type="entry name" value="Kinesin-like_fam"/>
</dbReference>
<dbReference type="SMART" id="SM00129">
    <property type="entry name" value="KISc"/>
    <property type="match status" value="1"/>
</dbReference>
<comment type="similarity">
    <text evidence="3 4">Belongs to the TRAFAC class myosin-kinesin ATPase superfamily. Kinesin family.</text>
</comment>
<gene>
    <name evidence="7" type="ORF">ACHAXA_007716</name>
</gene>
<keyword evidence="1 3" id="KW-0547">Nucleotide-binding</keyword>
<dbReference type="AlphaFoldDB" id="A0ABD3RY94"/>
<keyword evidence="3 4" id="KW-0505">Motor protein</keyword>
<dbReference type="PANTHER" id="PTHR47971:SF20">
    <property type="entry name" value="KINESIN-LIKE PROTEIN KIF24"/>
    <property type="match status" value="1"/>
</dbReference>
<evidence type="ECO:0000256" key="3">
    <source>
        <dbReference type="PROSITE-ProRule" id="PRU00283"/>
    </source>
</evidence>
<dbReference type="PROSITE" id="PS00411">
    <property type="entry name" value="KINESIN_MOTOR_1"/>
    <property type="match status" value="1"/>
</dbReference>
<evidence type="ECO:0000256" key="4">
    <source>
        <dbReference type="RuleBase" id="RU000394"/>
    </source>
</evidence>
<accession>A0ABD3RY94</accession>
<evidence type="ECO:0000313" key="8">
    <source>
        <dbReference type="Proteomes" id="UP001530377"/>
    </source>
</evidence>
<dbReference type="CDD" id="cd01367">
    <property type="entry name" value="KISc_KIF2_like"/>
    <property type="match status" value="1"/>
</dbReference>
<feature type="binding site" evidence="3">
    <location>
        <begin position="226"/>
        <end position="233"/>
    </location>
    <ligand>
        <name>ATP</name>
        <dbReference type="ChEBI" id="CHEBI:30616"/>
    </ligand>
</feature>
<dbReference type="GO" id="GO:0005874">
    <property type="term" value="C:microtubule"/>
    <property type="evidence" value="ECO:0007669"/>
    <property type="project" value="UniProtKB-KW"/>
</dbReference>
<keyword evidence="2 3" id="KW-0067">ATP-binding</keyword>
<feature type="region of interest" description="Disordered" evidence="5">
    <location>
        <begin position="1"/>
        <end position="54"/>
    </location>
</feature>